<dbReference type="InterPro" id="IPR011549">
    <property type="entry name" value="RibD_C"/>
</dbReference>
<dbReference type="AlphaFoldDB" id="X0X5N3"/>
<dbReference type="GO" id="GO:0008703">
    <property type="term" value="F:5-amino-6-(5-phosphoribosylamino)uracil reductase activity"/>
    <property type="evidence" value="ECO:0007669"/>
    <property type="project" value="InterPro"/>
</dbReference>
<dbReference type="NCBIfam" id="TIGR00227">
    <property type="entry name" value="ribD_Cterm"/>
    <property type="match status" value="1"/>
</dbReference>
<dbReference type="UniPathway" id="UPA00275"/>
<comment type="pathway">
    <text evidence="1">Cofactor biosynthesis; riboflavin biosynthesis.</text>
</comment>
<evidence type="ECO:0000256" key="3">
    <source>
        <dbReference type="ARBA" id="ARBA00023002"/>
    </source>
</evidence>
<comment type="caution">
    <text evidence="5">The sequence shown here is derived from an EMBL/GenBank/DDBJ whole genome shotgun (WGS) entry which is preliminary data.</text>
</comment>
<dbReference type="SUPFAM" id="SSF53597">
    <property type="entry name" value="Dihydrofolate reductase-like"/>
    <property type="match status" value="1"/>
</dbReference>
<dbReference type="InterPro" id="IPR050765">
    <property type="entry name" value="Riboflavin_Biosynth_HTPR"/>
</dbReference>
<keyword evidence="3" id="KW-0560">Oxidoreductase</keyword>
<evidence type="ECO:0000259" key="4">
    <source>
        <dbReference type="Pfam" id="PF01872"/>
    </source>
</evidence>
<sequence>QPFLKYVHRLRSINDCVVVGIETVLADDPKLNVRFVRGRDPIPVVVDSTFRIPSKAHILESSSRRKPIIATTSKADRSKISSLEKLGARVLMVEENAEGQVDLSKLMERLGAMGLTSVLVEGGSRIITSLLKEGLVDKLVICIAPKILGRGLEAIGDIGITRIDDAIRLSESTVKRMGDDLILEARISFAPES</sequence>
<dbReference type="EMBL" id="BARS01045258">
    <property type="protein sequence ID" value="GAG30712.1"/>
    <property type="molecule type" value="Genomic_DNA"/>
</dbReference>
<dbReference type="Pfam" id="PF01872">
    <property type="entry name" value="RibD_C"/>
    <property type="match status" value="1"/>
</dbReference>
<dbReference type="Gene3D" id="3.40.430.10">
    <property type="entry name" value="Dihydrofolate Reductase, subunit A"/>
    <property type="match status" value="1"/>
</dbReference>
<proteinExistence type="predicted"/>
<evidence type="ECO:0000313" key="5">
    <source>
        <dbReference type="EMBL" id="GAG30712.1"/>
    </source>
</evidence>
<feature type="non-terminal residue" evidence="5">
    <location>
        <position position="1"/>
    </location>
</feature>
<evidence type="ECO:0000256" key="2">
    <source>
        <dbReference type="ARBA" id="ARBA00022857"/>
    </source>
</evidence>
<dbReference type="GO" id="GO:0009231">
    <property type="term" value="P:riboflavin biosynthetic process"/>
    <property type="evidence" value="ECO:0007669"/>
    <property type="project" value="UniProtKB-UniPathway"/>
</dbReference>
<gene>
    <name evidence="5" type="ORF">S01H1_68252</name>
</gene>
<accession>X0X5N3</accession>
<name>X0X5N3_9ZZZZ</name>
<organism evidence="5">
    <name type="scientific">marine sediment metagenome</name>
    <dbReference type="NCBI Taxonomy" id="412755"/>
    <lineage>
        <taxon>unclassified sequences</taxon>
        <taxon>metagenomes</taxon>
        <taxon>ecological metagenomes</taxon>
    </lineage>
</organism>
<dbReference type="InterPro" id="IPR002734">
    <property type="entry name" value="RibDG_C"/>
</dbReference>
<keyword evidence="2" id="KW-0521">NADP</keyword>
<dbReference type="PANTHER" id="PTHR38011:SF7">
    <property type="entry name" value="2,5-DIAMINO-6-RIBOSYLAMINO-4(3H)-PYRIMIDINONE 5'-PHOSPHATE REDUCTASE"/>
    <property type="match status" value="1"/>
</dbReference>
<protein>
    <recommendedName>
        <fullName evidence="4">Bacterial bifunctional deaminase-reductase C-terminal domain-containing protein</fullName>
    </recommendedName>
</protein>
<dbReference type="InterPro" id="IPR024072">
    <property type="entry name" value="DHFR-like_dom_sf"/>
</dbReference>
<dbReference type="PANTHER" id="PTHR38011">
    <property type="entry name" value="DIHYDROFOLATE REDUCTASE FAMILY PROTEIN (AFU_ORTHOLOGUE AFUA_8G06820)"/>
    <property type="match status" value="1"/>
</dbReference>
<evidence type="ECO:0000256" key="1">
    <source>
        <dbReference type="ARBA" id="ARBA00005104"/>
    </source>
</evidence>
<feature type="domain" description="Bacterial bifunctional deaminase-reductase C-terminal" evidence="4">
    <location>
        <begin position="5"/>
        <end position="182"/>
    </location>
</feature>
<reference evidence="5" key="1">
    <citation type="journal article" date="2014" name="Front. Microbiol.">
        <title>High frequency of phylogenetically diverse reductive dehalogenase-homologous genes in deep subseafloor sedimentary metagenomes.</title>
        <authorList>
            <person name="Kawai M."/>
            <person name="Futagami T."/>
            <person name="Toyoda A."/>
            <person name="Takaki Y."/>
            <person name="Nishi S."/>
            <person name="Hori S."/>
            <person name="Arai W."/>
            <person name="Tsubouchi T."/>
            <person name="Morono Y."/>
            <person name="Uchiyama I."/>
            <person name="Ito T."/>
            <person name="Fujiyama A."/>
            <person name="Inagaki F."/>
            <person name="Takami H."/>
        </authorList>
    </citation>
    <scope>NUCLEOTIDE SEQUENCE</scope>
    <source>
        <strain evidence="5">Expedition CK06-06</strain>
    </source>
</reference>
<dbReference type="GO" id="GO:0050661">
    <property type="term" value="F:NADP binding"/>
    <property type="evidence" value="ECO:0007669"/>
    <property type="project" value="InterPro"/>
</dbReference>